<evidence type="ECO:0000256" key="2">
    <source>
        <dbReference type="SAM" id="Phobius"/>
    </source>
</evidence>
<dbReference type="Proteomes" id="UP000034493">
    <property type="component" value="Unassembled WGS sequence"/>
</dbReference>
<feature type="region of interest" description="Disordered" evidence="1">
    <location>
        <begin position="94"/>
        <end position="133"/>
    </location>
</feature>
<sequence>MKRKYFGILFVLVGLIVMSFITASALATQTIIQQNQGVVKNIVGTQCNTGSNQVSGGNVGSSSIDTGDCSAGADVSNQVNTNVVQVGCPTCPTPTPTPGASPAPSASPTTPPSGGGGGVTEGGGGGAAGPSEQGQAAPQVLAAAGVAQDTLLFLTGFGLLIFGLWQAQKVLKRQTV</sequence>
<feature type="compositionally biased region" description="Gly residues" evidence="1">
    <location>
        <begin position="113"/>
        <end position="128"/>
    </location>
</feature>
<evidence type="ECO:0000256" key="1">
    <source>
        <dbReference type="SAM" id="MobiDB-lite"/>
    </source>
</evidence>
<proteinExistence type="predicted"/>
<dbReference type="AlphaFoldDB" id="A0A0G0Y0E2"/>
<accession>A0A0G0Y0E2</accession>
<evidence type="ECO:0000313" key="4">
    <source>
        <dbReference type="EMBL" id="KKS02856.1"/>
    </source>
</evidence>
<comment type="caution">
    <text evidence="4">The sequence shown here is derived from an EMBL/GenBank/DDBJ whole genome shotgun (WGS) entry which is preliminary data.</text>
</comment>
<feature type="signal peptide" evidence="3">
    <location>
        <begin position="1"/>
        <end position="27"/>
    </location>
</feature>
<keyword evidence="2" id="KW-1133">Transmembrane helix</keyword>
<keyword evidence="2" id="KW-0472">Membrane</keyword>
<name>A0A0G0Y0E2_9BACT</name>
<feature type="chain" id="PRO_5002535415" evidence="3">
    <location>
        <begin position="28"/>
        <end position="176"/>
    </location>
</feature>
<protein>
    <submittedName>
        <fullName evidence="4">Uncharacterized protein</fullName>
    </submittedName>
</protein>
<keyword evidence="3" id="KW-0732">Signal</keyword>
<reference evidence="4 5" key="1">
    <citation type="journal article" date="2015" name="Nature">
        <title>rRNA introns, odd ribosomes, and small enigmatic genomes across a large radiation of phyla.</title>
        <authorList>
            <person name="Brown C.T."/>
            <person name="Hug L.A."/>
            <person name="Thomas B.C."/>
            <person name="Sharon I."/>
            <person name="Castelle C.J."/>
            <person name="Singh A."/>
            <person name="Wilkins M.J."/>
            <person name="Williams K.H."/>
            <person name="Banfield J.F."/>
        </authorList>
    </citation>
    <scope>NUCLEOTIDE SEQUENCE [LARGE SCALE GENOMIC DNA]</scope>
</reference>
<evidence type="ECO:0000256" key="3">
    <source>
        <dbReference type="SAM" id="SignalP"/>
    </source>
</evidence>
<organism evidence="4 5">
    <name type="scientific">Candidatus Curtissbacteria bacterium GW2011_GWA2_41_24</name>
    <dbReference type="NCBI Taxonomy" id="1618411"/>
    <lineage>
        <taxon>Bacteria</taxon>
        <taxon>Candidatus Curtissiibacteriota</taxon>
    </lineage>
</organism>
<keyword evidence="2" id="KW-0812">Transmembrane</keyword>
<dbReference type="EMBL" id="LCBC01000027">
    <property type="protein sequence ID" value="KKS02856.1"/>
    <property type="molecule type" value="Genomic_DNA"/>
</dbReference>
<gene>
    <name evidence="4" type="ORF">UU56_C0027G0004</name>
</gene>
<evidence type="ECO:0000313" key="5">
    <source>
        <dbReference type="Proteomes" id="UP000034493"/>
    </source>
</evidence>
<feature type="transmembrane region" description="Helical" evidence="2">
    <location>
        <begin position="140"/>
        <end position="165"/>
    </location>
</feature>